<keyword evidence="4" id="KW-0804">Transcription</keyword>
<dbReference type="GO" id="GO:0003700">
    <property type="term" value="F:DNA-binding transcription factor activity"/>
    <property type="evidence" value="ECO:0007669"/>
    <property type="project" value="InterPro"/>
</dbReference>
<dbReference type="InterPro" id="IPR050913">
    <property type="entry name" value="AP2/ERF_ERF"/>
</dbReference>
<dbReference type="PROSITE" id="PS51032">
    <property type="entry name" value="AP2_ERF"/>
    <property type="match status" value="1"/>
</dbReference>
<evidence type="ECO:0000256" key="4">
    <source>
        <dbReference type="ARBA" id="ARBA00023163"/>
    </source>
</evidence>
<dbReference type="InterPro" id="IPR016177">
    <property type="entry name" value="DNA-bd_dom_sf"/>
</dbReference>
<reference evidence="8" key="2">
    <citation type="submission" date="2018-04" db="EMBL/GenBank/DDBJ databases">
        <title>OnivRS2 (Oryza nivara Reference Sequence Version 2).</title>
        <authorList>
            <person name="Zhang J."/>
            <person name="Kudrna D."/>
            <person name="Lee S."/>
            <person name="Talag J."/>
            <person name="Rajasekar S."/>
            <person name="Welchert J."/>
            <person name="Hsing Y.-I."/>
            <person name="Wing R.A."/>
        </authorList>
    </citation>
    <scope>NUCLEOTIDE SEQUENCE [LARGE SCALE GENOMIC DNA]</scope>
    <source>
        <strain evidence="8">SL10</strain>
    </source>
</reference>
<dbReference type="Gramene" id="ONIVA12G16880.1">
    <property type="protein sequence ID" value="ONIVA12G16880.1"/>
    <property type="gene ID" value="ONIVA12G16880"/>
</dbReference>
<evidence type="ECO:0000256" key="5">
    <source>
        <dbReference type="ARBA" id="ARBA00023242"/>
    </source>
</evidence>
<feature type="region of interest" description="Disordered" evidence="6">
    <location>
        <begin position="78"/>
        <end position="98"/>
    </location>
</feature>
<dbReference type="SMART" id="SM00380">
    <property type="entry name" value="AP2"/>
    <property type="match status" value="1"/>
</dbReference>
<keyword evidence="5" id="KW-0539">Nucleus</keyword>
<dbReference type="EnsemblPlants" id="ONIVA12G16880.1">
    <property type="protein sequence ID" value="ONIVA12G16880.1"/>
    <property type="gene ID" value="ONIVA12G16880"/>
</dbReference>
<accession>A0A0E0JC39</accession>
<protein>
    <recommendedName>
        <fullName evidence="7">AP2/ERF domain-containing protein</fullName>
    </recommendedName>
</protein>
<dbReference type="AlphaFoldDB" id="A0A0E0JC39"/>
<dbReference type="OMA" id="MINFATD"/>
<dbReference type="STRING" id="4536.A0A0E0JC39"/>
<reference evidence="8" key="1">
    <citation type="submission" date="2015-04" db="UniProtKB">
        <authorList>
            <consortium name="EnsemblPlants"/>
        </authorList>
    </citation>
    <scope>IDENTIFICATION</scope>
    <source>
        <strain evidence="8">SL10</strain>
    </source>
</reference>
<feature type="domain" description="AP2/ERF" evidence="7">
    <location>
        <begin position="90"/>
        <end position="148"/>
    </location>
</feature>
<dbReference type="GO" id="GO:0005634">
    <property type="term" value="C:nucleus"/>
    <property type="evidence" value="ECO:0007669"/>
    <property type="project" value="UniProtKB-SubCell"/>
</dbReference>
<dbReference type="Gene3D" id="3.30.730.10">
    <property type="entry name" value="AP2/ERF domain"/>
    <property type="match status" value="1"/>
</dbReference>
<evidence type="ECO:0000313" key="9">
    <source>
        <dbReference type="Proteomes" id="UP000006591"/>
    </source>
</evidence>
<dbReference type="InterPro" id="IPR036955">
    <property type="entry name" value="AP2/ERF_dom_sf"/>
</dbReference>
<keyword evidence="3" id="KW-0238">DNA-binding</keyword>
<evidence type="ECO:0000259" key="7">
    <source>
        <dbReference type="PROSITE" id="PS51032"/>
    </source>
</evidence>
<dbReference type="PANTHER" id="PTHR31194:SF189">
    <property type="entry name" value="AP2_ERF DOMAIN-CONTAINING PROTEIN"/>
    <property type="match status" value="1"/>
</dbReference>
<keyword evidence="9" id="KW-1185">Reference proteome</keyword>
<keyword evidence="2" id="KW-0805">Transcription regulation</keyword>
<dbReference type="PANTHER" id="PTHR31194">
    <property type="entry name" value="SHN SHINE , DNA BINDING / TRANSCRIPTION FACTOR"/>
    <property type="match status" value="1"/>
</dbReference>
<name>A0A0E0JC39_ORYNI</name>
<evidence type="ECO:0000256" key="3">
    <source>
        <dbReference type="ARBA" id="ARBA00023125"/>
    </source>
</evidence>
<dbReference type="CDD" id="cd00018">
    <property type="entry name" value="AP2"/>
    <property type="match status" value="1"/>
</dbReference>
<evidence type="ECO:0000256" key="2">
    <source>
        <dbReference type="ARBA" id="ARBA00023015"/>
    </source>
</evidence>
<evidence type="ECO:0000256" key="1">
    <source>
        <dbReference type="ARBA" id="ARBA00004123"/>
    </source>
</evidence>
<dbReference type="HOGENOM" id="CLU_1211443_0_0_1"/>
<comment type="subcellular location">
    <subcellularLocation>
        <location evidence="1">Nucleus</location>
    </subcellularLocation>
</comment>
<dbReference type="PRINTS" id="PR00367">
    <property type="entry name" value="ETHRSPELEMNT"/>
</dbReference>
<evidence type="ECO:0000256" key="6">
    <source>
        <dbReference type="SAM" id="MobiDB-lite"/>
    </source>
</evidence>
<dbReference type="SUPFAM" id="SSF54171">
    <property type="entry name" value="DNA-binding domain"/>
    <property type="match status" value="1"/>
</dbReference>
<evidence type="ECO:0000313" key="8">
    <source>
        <dbReference type="EnsemblPlants" id="ONIVA12G16880.1"/>
    </source>
</evidence>
<dbReference type="InterPro" id="IPR001471">
    <property type="entry name" value="AP2/ERF_dom"/>
</dbReference>
<organism evidence="8">
    <name type="scientific">Oryza nivara</name>
    <name type="common">Indian wild rice</name>
    <name type="synonym">Oryza sativa f. spontanea</name>
    <dbReference type="NCBI Taxonomy" id="4536"/>
    <lineage>
        <taxon>Eukaryota</taxon>
        <taxon>Viridiplantae</taxon>
        <taxon>Streptophyta</taxon>
        <taxon>Embryophyta</taxon>
        <taxon>Tracheophyta</taxon>
        <taxon>Spermatophyta</taxon>
        <taxon>Magnoliopsida</taxon>
        <taxon>Liliopsida</taxon>
        <taxon>Poales</taxon>
        <taxon>Poaceae</taxon>
        <taxon>BOP clade</taxon>
        <taxon>Oryzoideae</taxon>
        <taxon>Oryzeae</taxon>
        <taxon>Oryzinae</taxon>
        <taxon>Oryza</taxon>
    </lineage>
</organism>
<proteinExistence type="predicted"/>
<dbReference type="Proteomes" id="UP000006591">
    <property type="component" value="Chromosome 12"/>
</dbReference>
<sequence>MCGENDDNGGAAGSSRRLPAVGAMRGPCGCEEKLKTTVVVVLSDDDDYEEEFRRTLVLARSAVYLLLRALIHIYTRKRRPAASKKQHRHRFHGIHRRKSGRWSAEIRDNMIKGSRSWVGTFDTAEEAAWAYDAVARRLYGAKARTNFHHLPPPRPVVPLPAPAVAKRKMNSKRKKPAEVAVAAEMVAPAGGEPAAGEMAPVLLGNALEATNGWEFEPYSCMGLVVGGAVQLLHNYAADEPEPADELQLLHLHGGAMVDFAADGCLWSF</sequence>
<dbReference type="GO" id="GO:0003677">
    <property type="term" value="F:DNA binding"/>
    <property type="evidence" value="ECO:0007669"/>
    <property type="project" value="UniProtKB-KW"/>
</dbReference>
<dbReference type="Pfam" id="PF00847">
    <property type="entry name" value="AP2"/>
    <property type="match status" value="1"/>
</dbReference>